<name>C0NLB9_AJECG</name>
<organism evidence="2 3">
    <name type="scientific">Ajellomyces capsulatus (strain G186AR / H82 / ATCC MYA-2454 / RMSCC 2432)</name>
    <name type="common">Darling's disease fungus</name>
    <name type="synonym">Histoplasma capsulatum</name>
    <dbReference type="NCBI Taxonomy" id="447093"/>
    <lineage>
        <taxon>Eukaryota</taxon>
        <taxon>Fungi</taxon>
        <taxon>Dikarya</taxon>
        <taxon>Ascomycota</taxon>
        <taxon>Pezizomycotina</taxon>
        <taxon>Eurotiomycetes</taxon>
        <taxon>Eurotiomycetidae</taxon>
        <taxon>Onygenales</taxon>
        <taxon>Ajellomycetaceae</taxon>
        <taxon>Histoplasma</taxon>
    </lineage>
</organism>
<evidence type="ECO:0000256" key="1">
    <source>
        <dbReference type="SAM" id="MobiDB-lite"/>
    </source>
</evidence>
<dbReference type="HOGENOM" id="CLU_2170330_0_0_1"/>
<dbReference type="EMBL" id="GG663367">
    <property type="protein sequence ID" value="EEH07420.1"/>
    <property type="molecule type" value="Genomic_DNA"/>
</dbReference>
<protein>
    <submittedName>
        <fullName evidence="2">Uncharacterized protein</fullName>
    </submittedName>
</protein>
<keyword evidence="3" id="KW-1185">Reference proteome</keyword>
<dbReference type="AlphaFoldDB" id="C0NLB9"/>
<evidence type="ECO:0000313" key="3">
    <source>
        <dbReference type="Proteomes" id="UP000001631"/>
    </source>
</evidence>
<dbReference type="InParanoid" id="C0NLB9"/>
<dbReference type="Proteomes" id="UP000001631">
    <property type="component" value="Unassembled WGS sequence"/>
</dbReference>
<accession>C0NLB9</accession>
<dbReference type="GeneID" id="69037315"/>
<dbReference type="RefSeq" id="XP_045287901.1">
    <property type="nucleotide sequence ID" value="XM_045431348.1"/>
</dbReference>
<sequence length="110" mass="12138">MAPSKASLVIRSVDDEPASILIATFQNMANSLGTSEDGNASELCIRLQFFVRTGLGRRVTLEVEFLPTKNLYDTGRILGFPVYQEWSNSPSEIADSRSPTPKAIPGRHRK</sequence>
<proteinExistence type="predicted"/>
<gene>
    <name evidence="2" type="ORF">HCBG_04299</name>
</gene>
<evidence type="ECO:0000313" key="2">
    <source>
        <dbReference type="EMBL" id="EEH07420.1"/>
    </source>
</evidence>
<reference evidence="2" key="1">
    <citation type="submission" date="2009-02" db="EMBL/GenBank/DDBJ databases">
        <title>The Genome Sequence of Ajellomyces capsulatus strain G186AR.</title>
        <authorList>
            <consortium name="The Broad Institute Genome Sequencing Platform"/>
            <person name="Champion M."/>
            <person name="Cuomo C."/>
            <person name="Ma L.-J."/>
            <person name="Henn M.R."/>
            <person name="Sil A."/>
            <person name="Goldman B."/>
            <person name="Young S.K."/>
            <person name="Kodira C.D."/>
            <person name="Zeng Q."/>
            <person name="Koehrsen M."/>
            <person name="Alvarado L."/>
            <person name="Berlin A."/>
            <person name="Borenstein D."/>
            <person name="Chen Z."/>
            <person name="Engels R."/>
            <person name="Freedman E."/>
            <person name="Gellesch M."/>
            <person name="Goldberg J."/>
            <person name="Griggs A."/>
            <person name="Gujja S."/>
            <person name="Heiman D."/>
            <person name="Hepburn T."/>
            <person name="Howarth C."/>
            <person name="Jen D."/>
            <person name="Larson L."/>
            <person name="Lewis B."/>
            <person name="Mehta T."/>
            <person name="Park D."/>
            <person name="Pearson M."/>
            <person name="Roberts A."/>
            <person name="Saif S."/>
            <person name="Shea T."/>
            <person name="Shenoy N."/>
            <person name="Sisk P."/>
            <person name="Stolte C."/>
            <person name="Sykes S."/>
            <person name="Walk T."/>
            <person name="White J."/>
            <person name="Yandava C."/>
            <person name="Klein B."/>
            <person name="McEwen J.G."/>
            <person name="Puccia R."/>
            <person name="Goldman G.H."/>
            <person name="Felipe M.S."/>
            <person name="Nino-Vega G."/>
            <person name="San-Blas G."/>
            <person name="Taylor J."/>
            <person name="Mendoza L."/>
            <person name="Galagan J."/>
            <person name="Nusbaum C."/>
            <person name="Birren B."/>
        </authorList>
    </citation>
    <scope>NUCLEOTIDE SEQUENCE</scope>
    <source>
        <strain evidence="2">G186AR</strain>
    </source>
</reference>
<feature type="region of interest" description="Disordered" evidence="1">
    <location>
        <begin position="88"/>
        <end position="110"/>
    </location>
</feature>